<dbReference type="AlphaFoldDB" id="W4VIQ5"/>
<sequence length="54" mass="6042">MSFLTQKPGKPARSILLTQVLCSNYYVKIPNYINRNITASTPVAFVSPPEDPLF</sequence>
<dbReference type="EMBL" id="BAVS01000006">
    <property type="protein sequence ID" value="GAE92698.1"/>
    <property type="molecule type" value="Genomic_DNA"/>
</dbReference>
<proteinExistence type="predicted"/>
<gene>
    <name evidence="1" type="ORF">JCM21714_1709</name>
</gene>
<dbReference type="Proteomes" id="UP000019102">
    <property type="component" value="Unassembled WGS sequence"/>
</dbReference>
<keyword evidence="2" id="KW-1185">Reference proteome</keyword>
<organism evidence="1 2">
    <name type="scientific">Gracilibacillus boraciitolerans JCM 21714</name>
    <dbReference type="NCBI Taxonomy" id="1298598"/>
    <lineage>
        <taxon>Bacteria</taxon>
        <taxon>Bacillati</taxon>
        <taxon>Bacillota</taxon>
        <taxon>Bacilli</taxon>
        <taxon>Bacillales</taxon>
        <taxon>Bacillaceae</taxon>
        <taxon>Gracilibacillus</taxon>
    </lineage>
</organism>
<protein>
    <submittedName>
        <fullName evidence="1">Uncharacterized protein</fullName>
    </submittedName>
</protein>
<comment type="caution">
    <text evidence="1">The sequence shown here is derived from an EMBL/GenBank/DDBJ whole genome shotgun (WGS) entry which is preliminary data.</text>
</comment>
<reference evidence="1 2" key="1">
    <citation type="journal article" date="2014" name="Genome Announc.">
        <title>Draft Genome Sequence of the Boron-Tolerant and Moderately Halotolerant Bacterium Gracilibacillus boraciitolerans JCM 21714T.</title>
        <authorList>
            <person name="Ahmed I."/>
            <person name="Oshima K."/>
            <person name="Suda W."/>
            <person name="Kitamura K."/>
            <person name="Iida T."/>
            <person name="Ohmori Y."/>
            <person name="Fujiwara T."/>
            <person name="Hattori M."/>
            <person name="Ohkuma M."/>
        </authorList>
    </citation>
    <scope>NUCLEOTIDE SEQUENCE [LARGE SCALE GENOMIC DNA]</scope>
    <source>
        <strain evidence="1 2">JCM 21714</strain>
    </source>
</reference>
<name>W4VIQ5_9BACI</name>
<evidence type="ECO:0000313" key="1">
    <source>
        <dbReference type="EMBL" id="GAE92698.1"/>
    </source>
</evidence>
<accession>W4VIQ5</accession>
<evidence type="ECO:0000313" key="2">
    <source>
        <dbReference type="Proteomes" id="UP000019102"/>
    </source>
</evidence>